<reference evidence="2 3" key="1">
    <citation type="submission" date="2020-05" db="EMBL/GenBank/DDBJ databases">
        <title>MicrobeNet Type strains.</title>
        <authorList>
            <person name="Nicholson A.C."/>
        </authorList>
    </citation>
    <scope>NUCLEOTIDE SEQUENCE [LARGE SCALE GENOMIC DNA]</scope>
    <source>
        <strain evidence="2 3">JCM 3224</strain>
    </source>
</reference>
<gene>
    <name evidence="2" type="ORF">HLB23_33985</name>
</gene>
<organism evidence="2 3">
    <name type="scientific">Nocardia uniformis</name>
    <dbReference type="NCBI Taxonomy" id="53432"/>
    <lineage>
        <taxon>Bacteria</taxon>
        <taxon>Bacillati</taxon>
        <taxon>Actinomycetota</taxon>
        <taxon>Actinomycetes</taxon>
        <taxon>Mycobacteriales</taxon>
        <taxon>Nocardiaceae</taxon>
        <taxon>Nocardia</taxon>
    </lineage>
</organism>
<evidence type="ECO:0000313" key="3">
    <source>
        <dbReference type="Proteomes" id="UP000586827"/>
    </source>
</evidence>
<dbReference type="InterPro" id="IPR027843">
    <property type="entry name" value="DUF4440"/>
</dbReference>
<dbReference type="NCBIfam" id="TIGR02246">
    <property type="entry name" value="SgcJ/EcaC family oxidoreductase"/>
    <property type="match status" value="1"/>
</dbReference>
<dbReference type="Gene3D" id="3.10.450.50">
    <property type="match status" value="1"/>
</dbReference>
<accession>A0A849C807</accession>
<dbReference type="InterPro" id="IPR032710">
    <property type="entry name" value="NTF2-like_dom_sf"/>
</dbReference>
<evidence type="ECO:0000259" key="1">
    <source>
        <dbReference type="Pfam" id="PF14534"/>
    </source>
</evidence>
<sequence length="125" mass="13851">MTAEPLHLLAQYENAFNTNDADAMNALFWDDCTFVNFSGALVTDRSELLAKQRFVFAAGGPLHNISVRYGHEATVPLAPTVVQIVARQRTRDGIDPMHGVLILTAEKRNTEWRIRLGQNTPVSTG</sequence>
<feature type="domain" description="DUF4440" evidence="1">
    <location>
        <begin position="8"/>
        <end position="114"/>
    </location>
</feature>
<dbReference type="AlphaFoldDB" id="A0A849C807"/>
<dbReference type="EMBL" id="JABELX010000016">
    <property type="protein sequence ID" value="NNH74804.1"/>
    <property type="molecule type" value="Genomic_DNA"/>
</dbReference>
<keyword evidence="3" id="KW-1185">Reference proteome</keyword>
<dbReference type="Pfam" id="PF14534">
    <property type="entry name" value="DUF4440"/>
    <property type="match status" value="1"/>
</dbReference>
<dbReference type="SUPFAM" id="SSF54427">
    <property type="entry name" value="NTF2-like"/>
    <property type="match status" value="1"/>
</dbReference>
<dbReference type="RefSeq" id="WP_067528766.1">
    <property type="nucleotide sequence ID" value="NZ_JABELX010000016.1"/>
</dbReference>
<comment type="caution">
    <text evidence="2">The sequence shown here is derived from an EMBL/GenBank/DDBJ whole genome shotgun (WGS) entry which is preliminary data.</text>
</comment>
<dbReference type="Proteomes" id="UP000586827">
    <property type="component" value="Unassembled WGS sequence"/>
</dbReference>
<proteinExistence type="predicted"/>
<evidence type="ECO:0000313" key="2">
    <source>
        <dbReference type="EMBL" id="NNH74804.1"/>
    </source>
</evidence>
<name>A0A849C807_9NOCA</name>
<dbReference type="InterPro" id="IPR011944">
    <property type="entry name" value="Steroid_delta5-4_isomerase"/>
</dbReference>
<protein>
    <submittedName>
        <fullName evidence="2">SgcJ/EcaC family oxidoreductase</fullName>
    </submittedName>
</protein>